<dbReference type="AlphaFoldDB" id="A0A4C1XDS4"/>
<organism evidence="1 2">
    <name type="scientific">Eumeta variegata</name>
    <name type="common">Bagworm moth</name>
    <name type="synonym">Eumeta japonica</name>
    <dbReference type="NCBI Taxonomy" id="151549"/>
    <lineage>
        <taxon>Eukaryota</taxon>
        <taxon>Metazoa</taxon>
        <taxon>Ecdysozoa</taxon>
        <taxon>Arthropoda</taxon>
        <taxon>Hexapoda</taxon>
        <taxon>Insecta</taxon>
        <taxon>Pterygota</taxon>
        <taxon>Neoptera</taxon>
        <taxon>Endopterygota</taxon>
        <taxon>Lepidoptera</taxon>
        <taxon>Glossata</taxon>
        <taxon>Ditrysia</taxon>
        <taxon>Tineoidea</taxon>
        <taxon>Psychidae</taxon>
        <taxon>Oiketicinae</taxon>
        <taxon>Eumeta</taxon>
    </lineage>
</organism>
<protein>
    <submittedName>
        <fullName evidence="1">Uncharacterized protein</fullName>
    </submittedName>
</protein>
<sequence length="112" mass="12892">MHVTLVCANANPTTARMFRKNAFARVDALDVTGYWNLERDRSVSVSIRSKNNTLKAKPLMVLRNDPKRMTHFTIKPVSSLTQYAELFNRYPTINTDSLLIRRRPPAAAWRTD</sequence>
<proteinExistence type="predicted"/>
<reference evidence="1 2" key="1">
    <citation type="journal article" date="2019" name="Commun. Biol.">
        <title>The bagworm genome reveals a unique fibroin gene that provides high tensile strength.</title>
        <authorList>
            <person name="Kono N."/>
            <person name="Nakamura H."/>
            <person name="Ohtoshi R."/>
            <person name="Tomita M."/>
            <person name="Numata K."/>
            <person name="Arakawa K."/>
        </authorList>
    </citation>
    <scope>NUCLEOTIDE SEQUENCE [LARGE SCALE GENOMIC DNA]</scope>
</reference>
<keyword evidence="2" id="KW-1185">Reference proteome</keyword>
<dbReference type="Proteomes" id="UP000299102">
    <property type="component" value="Unassembled WGS sequence"/>
</dbReference>
<name>A0A4C1XDS4_EUMVA</name>
<gene>
    <name evidence="1" type="ORF">EVAR_54086_1</name>
</gene>
<evidence type="ECO:0000313" key="2">
    <source>
        <dbReference type="Proteomes" id="UP000299102"/>
    </source>
</evidence>
<evidence type="ECO:0000313" key="1">
    <source>
        <dbReference type="EMBL" id="GBP62061.1"/>
    </source>
</evidence>
<accession>A0A4C1XDS4</accession>
<comment type="caution">
    <text evidence="1">The sequence shown here is derived from an EMBL/GenBank/DDBJ whole genome shotgun (WGS) entry which is preliminary data.</text>
</comment>
<dbReference type="EMBL" id="BGZK01000830">
    <property type="protein sequence ID" value="GBP62061.1"/>
    <property type="molecule type" value="Genomic_DNA"/>
</dbReference>